<name>A0A2X0M602_9BASI</name>
<evidence type="ECO:0000313" key="4">
    <source>
        <dbReference type="Proteomes" id="UP000249464"/>
    </source>
</evidence>
<organism evidence="3 4">
    <name type="scientific">Microbotryum silenes-dioicae</name>
    <dbReference type="NCBI Taxonomy" id="796604"/>
    <lineage>
        <taxon>Eukaryota</taxon>
        <taxon>Fungi</taxon>
        <taxon>Dikarya</taxon>
        <taxon>Basidiomycota</taxon>
        <taxon>Pucciniomycotina</taxon>
        <taxon>Microbotryomycetes</taxon>
        <taxon>Microbotryales</taxon>
        <taxon>Microbotryaceae</taxon>
        <taxon>Microbotryum</taxon>
    </lineage>
</organism>
<dbReference type="EMBL" id="FQNC01000044">
    <property type="protein sequence ID" value="SGY56130.1"/>
    <property type="molecule type" value="Genomic_DNA"/>
</dbReference>
<reference evidence="3 4" key="1">
    <citation type="submission" date="2016-11" db="EMBL/GenBank/DDBJ databases">
        <authorList>
            <person name="Jaros S."/>
            <person name="Januszkiewicz K."/>
            <person name="Wedrychowicz H."/>
        </authorList>
    </citation>
    <scope>NUCLEOTIDE SEQUENCE [LARGE SCALE GENOMIC DNA]</scope>
</reference>
<proteinExistence type="predicted"/>
<dbReference type="Proteomes" id="UP000249464">
    <property type="component" value="Unassembled WGS sequence"/>
</dbReference>
<protein>
    <submittedName>
        <fullName evidence="3">BQ5605_C006g04109 protein</fullName>
    </submittedName>
</protein>
<gene>
    <name evidence="3" type="primary">BQ5605_C006g04109</name>
    <name evidence="3" type="ORF">BQ5605_C006G04109</name>
</gene>
<keyword evidence="2" id="KW-0732">Signal</keyword>
<evidence type="ECO:0000313" key="3">
    <source>
        <dbReference type="EMBL" id="SGY56130.1"/>
    </source>
</evidence>
<evidence type="ECO:0000256" key="2">
    <source>
        <dbReference type="SAM" id="SignalP"/>
    </source>
</evidence>
<keyword evidence="4" id="KW-1185">Reference proteome</keyword>
<evidence type="ECO:0000256" key="1">
    <source>
        <dbReference type="SAM" id="MobiDB-lite"/>
    </source>
</evidence>
<sequence length="133" mass="14703">MCGCCLANGLFAVSSLLLSHRCTGTEEVSLVQAGGARAHAQDNSQAFPRKREGADRKFLLGKVRSLGLSHLQPIYDAIEQAPTAKPTPKRQKRKAVSPVGAQKHQNLVGREESREYIFDRMDDEARPNFLNLE</sequence>
<feature type="signal peptide" evidence="2">
    <location>
        <begin position="1"/>
        <end position="24"/>
    </location>
</feature>
<accession>A0A2X0M602</accession>
<dbReference type="AlphaFoldDB" id="A0A2X0M602"/>
<feature type="region of interest" description="Disordered" evidence="1">
    <location>
        <begin position="80"/>
        <end position="114"/>
    </location>
</feature>
<feature type="chain" id="PRO_5015921569" evidence="2">
    <location>
        <begin position="25"/>
        <end position="133"/>
    </location>
</feature>